<feature type="compositionally biased region" description="Basic and acidic residues" evidence="1">
    <location>
        <begin position="850"/>
        <end position="870"/>
    </location>
</feature>
<evidence type="ECO:0008006" key="4">
    <source>
        <dbReference type="Google" id="ProtNLM"/>
    </source>
</evidence>
<dbReference type="PANTHER" id="PTHR16897">
    <property type="entry name" value="OS10G0105400 PROTEIN"/>
    <property type="match status" value="1"/>
</dbReference>
<gene>
    <name evidence="2" type="ORF">KSP40_PGU006527</name>
</gene>
<feature type="compositionally biased region" description="Basic and acidic residues" evidence="1">
    <location>
        <begin position="967"/>
        <end position="986"/>
    </location>
</feature>
<feature type="compositionally biased region" description="Low complexity" evidence="1">
    <location>
        <begin position="934"/>
        <end position="963"/>
    </location>
</feature>
<feature type="compositionally biased region" description="Basic and acidic residues" evidence="1">
    <location>
        <begin position="514"/>
        <end position="535"/>
    </location>
</feature>
<dbReference type="EMBL" id="JBBWWR010000011">
    <property type="protein sequence ID" value="KAK8959739.1"/>
    <property type="molecule type" value="Genomic_DNA"/>
</dbReference>
<feature type="region of interest" description="Disordered" evidence="1">
    <location>
        <begin position="934"/>
        <end position="1012"/>
    </location>
</feature>
<organism evidence="2 3">
    <name type="scientific">Platanthera guangdongensis</name>
    <dbReference type="NCBI Taxonomy" id="2320717"/>
    <lineage>
        <taxon>Eukaryota</taxon>
        <taxon>Viridiplantae</taxon>
        <taxon>Streptophyta</taxon>
        <taxon>Embryophyta</taxon>
        <taxon>Tracheophyta</taxon>
        <taxon>Spermatophyta</taxon>
        <taxon>Magnoliopsida</taxon>
        <taxon>Liliopsida</taxon>
        <taxon>Asparagales</taxon>
        <taxon>Orchidaceae</taxon>
        <taxon>Orchidoideae</taxon>
        <taxon>Orchideae</taxon>
        <taxon>Orchidinae</taxon>
        <taxon>Platanthera</taxon>
    </lineage>
</organism>
<keyword evidence="3" id="KW-1185">Reference proteome</keyword>
<feature type="compositionally biased region" description="Basic and acidic residues" evidence="1">
    <location>
        <begin position="542"/>
        <end position="554"/>
    </location>
</feature>
<reference evidence="2 3" key="1">
    <citation type="journal article" date="2022" name="Nat. Plants">
        <title>Genomes of leafy and leafless Platanthera orchids illuminate the evolution of mycoheterotrophy.</title>
        <authorList>
            <person name="Li M.H."/>
            <person name="Liu K.W."/>
            <person name="Li Z."/>
            <person name="Lu H.C."/>
            <person name="Ye Q.L."/>
            <person name="Zhang D."/>
            <person name="Wang J.Y."/>
            <person name="Li Y.F."/>
            <person name="Zhong Z.M."/>
            <person name="Liu X."/>
            <person name="Yu X."/>
            <person name="Liu D.K."/>
            <person name="Tu X.D."/>
            <person name="Liu B."/>
            <person name="Hao Y."/>
            <person name="Liao X.Y."/>
            <person name="Jiang Y.T."/>
            <person name="Sun W.H."/>
            <person name="Chen J."/>
            <person name="Chen Y.Q."/>
            <person name="Ai Y."/>
            <person name="Zhai J.W."/>
            <person name="Wu S.S."/>
            <person name="Zhou Z."/>
            <person name="Hsiao Y.Y."/>
            <person name="Wu W.L."/>
            <person name="Chen Y.Y."/>
            <person name="Lin Y.F."/>
            <person name="Hsu J.L."/>
            <person name="Li C.Y."/>
            <person name="Wang Z.W."/>
            <person name="Zhao X."/>
            <person name="Zhong W.Y."/>
            <person name="Ma X.K."/>
            <person name="Ma L."/>
            <person name="Huang J."/>
            <person name="Chen G.Z."/>
            <person name="Huang M.Z."/>
            <person name="Huang L."/>
            <person name="Peng D.H."/>
            <person name="Luo Y.B."/>
            <person name="Zou S.Q."/>
            <person name="Chen S.P."/>
            <person name="Lan S."/>
            <person name="Tsai W.C."/>
            <person name="Van de Peer Y."/>
            <person name="Liu Z.J."/>
        </authorList>
    </citation>
    <scope>NUCLEOTIDE SEQUENCE [LARGE SCALE GENOMIC DNA]</scope>
    <source>
        <strain evidence="2">Lor288</strain>
    </source>
</reference>
<comment type="caution">
    <text evidence="2">The sequence shown here is derived from an EMBL/GenBank/DDBJ whole genome shotgun (WGS) entry which is preliminary data.</text>
</comment>
<accession>A0ABR2M7U2</accession>
<feature type="compositionally biased region" description="Polar residues" evidence="1">
    <location>
        <begin position="872"/>
        <end position="882"/>
    </location>
</feature>
<proteinExistence type="predicted"/>
<feature type="compositionally biased region" description="Basic and acidic residues" evidence="1">
    <location>
        <begin position="426"/>
        <end position="444"/>
    </location>
</feature>
<feature type="region of interest" description="Disordered" evidence="1">
    <location>
        <begin position="416"/>
        <end position="444"/>
    </location>
</feature>
<sequence>MPGLLQRGAQLGPAPVITCSAFSGAAGSLPVSNTIWSRQREDVSFDQLRKFWGELPTQARRELLRIDKQTLCEQARKNLYCSRCHGLLLECYSQIVMYGKSLQQEFVGGCFLQKTAEVLTDNEYDNLQDPSVHPWGGLTTTKDGMLTLLDCFTCASSLDVIHKVFSSARQREHDRELLYPDACGGGGRGWISQGLANYGRGHGTRETCALHTSRLSCDTLLDFWLALGDETRSSLLHMKEDDFIERLMYRFDSKRFCRDCRRNVLREFKELKELKRLRKELRCSSWFCVADTTIHYEVSEDSVLVDWRHSFADTSTYHHFEWAVGTAEGKDDILDFEDVGMNGKVEVEGLDLSGLSACFITLKAWKLDGRCNELSVKAHALKGQACVHQRLIIGDGFVAITEGDSIKSFFEHAEEVEEEEDDDSVDKDGIEFDGDGSRSQKHAKSPELAREFLLDAATVIFKEQVEKAFREGTARQNSHSLFVSLAIKLLEDCVHVACKEIITLEKQIKLLEEEENEKREEEERRERRRNKEREKKLRRKERMREKDKDREMKLIEGNPLSVDLSTSTDSSLTNVNNESLDSTPNSEDSLGDLGDNKTPVEPIFSDMTDNTSVYEYFDSATPQSDSPCHQGYLEEGSHFSEINGSLPHEQSRSSRRKLLFKRVTLQDQAPKWYGKHRSSFTNAMSIQQESSIKLKASSRCLTGGRHPFRERVARVESRNCIGARIKEKFHSSQDRIHDAYDSQPCRTAHPGEYRPKDRNHISTIRGGREVKSSNTADLLGNLSRQPSHYNKHNHGCYVPDNGMVPKGKLVVLGASGRDPSHARQVWEPTDARKKYNRSNLGANVTSTTDAKTHPSKETRIDTDEKDHEPSAEVSSSDFSQKNSKVDSMMSSANHMDGCNDLGKSDSRNPCRCQGKFLQTEKSLCCSKANMISSSSDGCSSCPSEGDSTTSFSSTSTVETSSISDSEDAAHVLDQRDISKSNGDAHHLRQCSSPDTASHQITTSELDESRKVGCSSAGGSSKFIVPAMQQTIHMHKHSPIPTFPSEVMHYENQSMMAWPGAPINGPSPFPHHHHYMFPSPVGFGLPANRSTGFAMHYNTLQPPIIVEQHHLCPGVFRASTDEQSKNSTVFREERVTEVAAQKMNESREHPPSEWTRRSQERENSFSLFHFGGPPVGSAAAYGVKLEYAKEHTGHSLKSVESQDNISCSMEETKIEEYSLFATKNSSRFCFLASPYNNNGVGKAA</sequence>
<feature type="region of interest" description="Disordered" evidence="1">
    <location>
        <begin position="514"/>
        <end position="597"/>
    </location>
</feature>
<feature type="compositionally biased region" description="Polar residues" evidence="1">
    <location>
        <begin position="837"/>
        <end position="849"/>
    </location>
</feature>
<evidence type="ECO:0000256" key="1">
    <source>
        <dbReference type="SAM" id="MobiDB-lite"/>
    </source>
</evidence>
<feature type="compositionally biased region" description="Acidic residues" evidence="1">
    <location>
        <begin position="416"/>
        <end position="425"/>
    </location>
</feature>
<name>A0ABR2M7U2_9ASPA</name>
<evidence type="ECO:0000313" key="3">
    <source>
        <dbReference type="Proteomes" id="UP001412067"/>
    </source>
</evidence>
<feature type="compositionally biased region" description="Low complexity" evidence="1">
    <location>
        <begin position="560"/>
        <end position="577"/>
    </location>
</feature>
<protein>
    <recommendedName>
        <fullName evidence="4">Stress response protein NST1</fullName>
    </recommendedName>
</protein>
<feature type="region of interest" description="Disordered" evidence="1">
    <location>
        <begin position="814"/>
        <end position="900"/>
    </location>
</feature>
<dbReference type="PANTHER" id="PTHR16897:SF2">
    <property type="entry name" value="OS03G0226600 PROTEIN"/>
    <property type="match status" value="1"/>
</dbReference>
<dbReference type="Proteomes" id="UP001412067">
    <property type="component" value="Unassembled WGS sequence"/>
</dbReference>
<evidence type="ECO:0000313" key="2">
    <source>
        <dbReference type="EMBL" id="KAK8959739.1"/>
    </source>
</evidence>
<feature type="compositionally biased region" description="Polar residues" evidence="1">
    <location>
        <begin position="578"/>
        <end position="588"/>
    </location>
</feature>
<feature type="compositionally biased region" description="Polar residues" evidence="1">
    <location>
        <begin position="989"/>
        <end position="1003"/>
    </location>
</feature>